<dbReference type="InterPro" id="IPR032710">
    <property type="entry name" value="NTF2-like_dom_sf"/>
</dbReference>
<gene>
    <name evidence="2" type="ORF">CQ13_22460</name>
</gene>
<keyword evidence="2" id="KW-0413">Isomerase</keyword>
<dbReference type="EMBL" id="LLYA01000113">
    <property type="protein sequence ID" value="KRR27257.1"/>
    <property type="molecule type" value="Genomic_DNA"/>
</dbReference>
<evidence type="ECO:0000259" key="1">
    <source>
        <dbReference type="Pfam" id="PF12680"/>
    </source>
</evidence>
<dbReference type="AlphaFoldDB" id="A0A0R3N4A8"/>
<sequence length="140" mass="15647">MESNRSGIENQAAIEHTRQAVRRYAKAWLAGDRAALATCYHDDFTLHYFGRNPLAGDHSGKAAALGVLTEVTRRTNRKLLAIVDIMAGPERGALLVRERFERDGKTAEVERLLVYAVRDGLLGECWVYDQDQALVDAFLT</sequence>
<dbReference type="OrthoDB" id="8375282at2"/>
<dbReference type="SUPFAM" id="SSF54427">
    <property type="entry name" value="NTF2-like"/>
    <property type="match status" value="1"/>
</dbReference>
<feature type="domain" description="SnoaL-like" evidence="1">
    <location>
        <begin position="21"/>
        <end position="121"/>
    </location>
</feature>
<name>A0A0R3N4A8_9BRAD</name>
<evidence type="ECO:0000313" key="2">
    <source>
        <dbReference type="EMBL" id="KRR27257.1"/>
    </source>
</evidence>
<dbReference type="CDD" id="cd00531">
    <property type="entry name" value="NTF2_like"/>
    <property type="match status" value="1"/>
</dbReference>
<proteinExistence type="predicted"/>
<dbReference type="InterPro" id="IPR037401">
    <property type="entry name" value="SnoaL-like"/>
</dbReference>
<evidence type="ECO:0000313" key="3">
    <source>
        <dbReference type="Proteomes" id="UP000052023"/>
    </source>
</evidence>
<organism evidence="2 3">
    <name type="scientific">Bradyrhizobium retamae</name>
    <dbReference type="NCBI Taxonomy" id="1300035"/>
    <lineage>
        <taxon>Bacteria</taxon>
        <taxon>Pseudomonadati</taxon>
        <taxon>Pseudomonadota</taxon>
        <taxon>Alphaproteobacteria</taxon>
        <taxon>Hyphomicrobiales</taxon>
        <taxon>Nitrobacteraceae</taxon>
        <taxon>Bradyrhizobium</taxon>
    </lineage>
</organism>
<reference evidence="2 3" key="1">
    <citation type="submission" date="2014-03" db="EMBL/GenBank/DDBJ databases">
        <title>Bradyrhizobium valentinum sp. nov., isolated from effective nodules of Lupinus mariae-josephae, a lupine endemic of basic-lime soils in Eastern Spain.</title>
        <authorList>
            <person name="Duran D."/>
            <person name="Rey L."/>
            <person name="Navarro A."/>
            <person name="Busquets A."/>
            <person name="Imperial J."/>
            <person name="Ruiz-Argueso T."/>
        </authorList>
    </citation>
    <scope>NUCLEOTIDE SEQUENCE [LARGE SCALE GENOMIC DNA]</scope>
    <source>
        <strain evidence="2 3">Ro19</strain>
    </source>
</reference>
<dbReference type="Gene3D" id="3.10.450.50">
    <property type="match status" value="1"/>
</dbReference>
<dbReference type="RefSeq" id="WP_057843674.1">
    <property type="nucleotide sequence ID" value="NZ_LLYA01000113.1"/>
</dbReference>
<dbReference type="Proteomes" id="UP000052023">
    <property type="component" value="Unassembled WGS sequence"/>
</dbReference>
<comment type="caution">
    <text evidence="2">The sequence shown here is derived from an EMBL/GenBank/DDBJ whole genome shotgun (WGS) entry which is preliminary data.</text>
</comment>
<dbReference type="Pfam" id="PF12680">
    <property type="entry name" value="SnoaL_2"/>
    <property type="match status" value="1"/>
</dbReference>
<protein>
    <submittedName>
        <fullName evidence="2">Ketosteroid isomerase</fullName>
    </submittedName>
</protein>
<keyword evidence="3" id="KW-1185">Reference proteome</keyword>
<dbReference type="GO" id="GO:0016853">
    <property type="term" value="F:isomerase activity"/>
    <property type="evidence" value="ECO:0007669"/>
    <property type="project" value="UniProtKB-KW"/>
</dbReference>
<accession>A0A0R3N4A8</accession>